<gene>
    <name evidence="2" type="ORF">COX47_00420</name>
</gene>
<sequence length="163" mass="18839">MEETNKVRIAYARKKARLLLEEANIKQPPIILNTIIQHLKKTQPLSVQKWSFGDQTDGIQVTVGEKAVIGYNDDKHHNRKRFTVAHEIGHLILGHTQQNYDLENKSIDDTEANQFAAELLMPLEMLKNDIKIIKNVKDLAKKYVVSEEAMWIRLIECKLILKI</sequence>
<dbReference type="AlphaFoldDB" id="A0A2G9Y7V5"/>
<feature type="domain" description="IrrE N-terminal-like" evidence="1">
    <location>
        <begin position="55"/>
        <end position="154"/>
    </location>
</feature>
<comment type="caution">
    <text evidence="2">The sequence shown here is derived from an EMBL/GenBank/DDBJ whole genome shotgun (WGS) entry which is preliminary data.</text>
</comment>
<dbReference type="EMBL" id="PCRE01000007">
    <property type="protein sequence ID" value="PIP15294.1"/>
    <property type="molecule type" value="Genomic_DNA"/>
</dbReference>
<reference evidence="2 3" key="1">
    <citation type="submission" date="2017-09" db="EMBL/GenBank/DDBJ databases">
        <title>Depth-based differentiation of microbial function through sediment-hosted aquifers and enrichment of novel symbionts in the deep terrestrial subsurface.</title>
        <authorList>
            <person name="Probst A.J."/>
            <person name="Ladd B."/>
            <person name="Jarett J.K."/>
            <person name="Geller-Mcgrath D.E."/>
            <person name="Sieber C.M."/>
            <person name="Emerson J.B."/>
            <person name="Anantharaman K."/>
            <person name="Thomas B.C."/>
            <person name="Malmstrom R."/>
            <person name="Stieglmeier M."/>
            <person name="Klingl A."/>
            <person name="Woyke T."/>
            <person name="Ryan C.M."/>
            <person name="Banfield J.F."/>
        </authorList>
    </citation>
    <scope>NUCLEOTIDE SEQUENCE [LARGE SCALE GENOMIC DNA]</scope>
    <source>
        <strain evidence="2">CG23_combo_of_CG06-09_8_20_14_all_35_49</strain>
    </source>
</reference>
<evidence type="ECO:0000259" key="1">
    <source>
        <dbReference type="Pfam" id="PF06114"/>
    </source>
</evidence>
<dbReference type="Proteomes" id="UP000231025">
    <property type="component" value="Unassembled WGS sequence"/>
</dbReference>
<evidence type="ECO:0000313" key="2">
    <source>
        <dbReference type="EMBL" id="PIP15294.1"/>
    </source>
</evidence>
<dbReference type="InterPro" id="IPR052345">
    <property type="entry name" value="Rad_response_metalloprotease"/>
</dbReference>
<dbReference type="PANTHER" id="PTHR43236:SF2">
    <property type="entry name" value="BLL0069 PROTEIN"/>
    <property type="match status" value="1"/>
</dbReference>
<accession>A0A2G9Y7V5</accession>
<name>A0A2G9Y7V5_9BACT</name>
<proteinExistence type="predicted"/>
<dbReference type="Gene3D" id="1.10.10.2910">
    <property type="match status" value="1"/>
</dbReference>
<protein>
    <recommendedName>
        <fullName evidence="1">IrrE N-terminal-like domain-containing protein</fullName>
    </recommendedName>
</protein>
<evidence type="ECO:0000313" key="3">
    <source>
        <dbReference type="Proteomes" id="UP000231025"/>
    </source>
</evidence>
<dbReference type="InterPro" id="IPR010359">
    <property type="entry name" value="IrrE_HExxH"/>
</dbReference>
<organism evidence="2 3">
    <name type="scientific">Candidatus Roizmanbacteria bacterium CG23_combo_of_CG06-09_8_20_14_all_35_49</name>
    <dbReference type="NCBI Taxonomy" id="1974863"/>
    <lineage>
        <taxon>Bacteria</taxon>
        <taxon>Candidatus Roizmaniibacteriota</taxon>
    </lineage>
</organism>
<dbReference type="Pfam" id="PF06114">
    <property type="entry name" value="Peptidase_M78"/>
    <property type="match status" value="1"/>
</dbReference>
<dbReference type="PANTHER" id="PTHR43236">
    <property type="entry name" value="ANTITOXIN HIGA1"/>
    <property type="match status" value="1"/>
</dbReference>